<keyword evidence="9" id="KW-0548">Nucleotidyltransferase</keyword>
<dbReference type="PANTHER" id="PTHR36928">
    <property type="entry name" value="PHOSPHATASE YCDX-RELATED"/>
    <property type="match status" value="1"/>
</dbReference>
<evidence type="ECO:0000256" key="18">
    <source>
        <dbReference type="ARBA" id="ARBA00044632"/>
    </source>
</evidence>
<evidence type="ECO:0000256" key="21">
    <source>
        <dbReference type="ARBA" id="ARBA00049244"/>
    </source>
</evidence>
<dbReference type="GO" id="GO:0008270">
    <property type="term" value="F:zinc ion binding"/>
    <property type="evidence" value="ECO:0007669"/>
    <property type="project" value="TreeGrafter"/>
</dbReference>
<feature type="domain" description="Polymerase/histidinol phosphatase N-terminal" evidence="23">
    <location>
        <begin position="338"/>
        <end position="417"/>
    </location>
</feature>
<proteinExistence type="predicted"/>
<dbReference type="Gene3D" id="3.30.210.10">
    <property type="entry name" value="DNA polymerase, thumb domain"/>
    <property type="match status" value="1"/>
</dbReference>
<evidence type="ECO:0000256" key="17">
    <source>
        <dbReference type="ARBA" id="ARBA00035726"/>
    </source>
</evidence>
<dbReference type="CDD" id="cd07436">
    <property type="entry name" value="PHP_PolX"/>
    <property type="match status" value="1"/>
</dbReference>
<dbReference type="InterPro" id="IPR010994">
    <property type="entry name" value="RuvA_2-like"/>
</dbReference>
<dbReference type="PIRSF" id="PIRSF005047">
    <property type="entry name" value="UCP005047_YshC"/>
    <property type="match status" value="1"/>
</dbReference>
<evidence type="ECO:0000256" key="1">
    <source>
        <dbReference type="ARBA" id="ARBA00001946"/>
    </source>
</evidence>
<dbReference type="Gene3D" id="1.10.150.20">
    <property type="entry name" value="5' to 3' exonuclease, C-terminal subdomain"/>
    <property type="match status" value="1"/>
</dbReference>
<dbReference type="GO" id="GO:0140078">
    <property type="term" value="F:class I DNA-(apurinic or apyrimidinic site) endonuclease activity"/>
    <property type="evidence" value="ECO:0007669"/>
    <property type="project" value="UniProtKB-EC"/>
</dbReference>
<dbReference type="SMART" id="SM00483">
    <property type="entry name" value="POLXc"/>
    <property type="match status" value="1"/>
</dbReference>
<dbReference type="InterPro" id="IPR027421">
    <property type="entry name" value="DNA_pol_lamdba_lyase_dom_sf"/>
</dbReference>
<evidence type="ECO:0000256" key="19">
    <source>
        <dbReference type="ARBA" id="ARBA00044678"/>
    </source>
</evidence>
<dbReference type="GO" id="GO:0003677">
    <property type="term" value="F:DNA binding"/>
    <property type="evidence" value="ECO:0007669"/>
    <property type="project" value="InterPro"/>
</dbReference>
<dbReference type="PANTHER" id="PTHR36928:SF1">
    <property type="entry name" value="PHOSPHATASE YCDX-RELATED"/>
    <property type="match status" value="1"/>
</dbReference>
<keyword evidence="12" id="KW-0832">Ubl conjugation</keyword>
<comment type="subcellular location">
    <subcellularLocation>
        <location evidence="2">Cytoplasm</location>
    </subcellularLocation>
</comment>
<comment type="catalytic activity">
    <reaction evidence="18">
        <text>2'-deoxyribonucleotide-(2'-deoxyribose 5'-phosphate)-2'-deoxyribonucleotide-DNA = a 3'-end 2'-deoxyribonucleotide-(2,3-dehydro-2,3-deoxyribose 5'-phosphate)-DNA + a 5'-end 5'-phospho-2'-deoxyribonucleoside-DNA + H(+)</text>
        <dbReference type="Rhea" id="RHEA:66592"/>
        <dbReference type="Rhea" id="RHEA-COMP:13180"/>
        <dbReference type="Rhea" id="RHEA-COMP:16897"/>
        <dbReference type="Rhea" id="RHEA-COMP:17067"/>
        <dbReference type="ChEBI" id="CHEBI:15378"/>
        <dbReference type="ChEBI" id="CHEBI:136412"/>
        <dbReference type="ChEBI" id="CHEBI:157695"/>
        <dbReference type="ChEBI" id="CHEBI:167181"/>
        <dbReference type="EC" id="4.2.99.18"/>
    </reaction>
</comment>
<dbReference type="InterPro" id="IPR004013">
    <property type="entry name" value="PHP_dom"/>
</dbReference>
<evidence type="ECO:0000313" key="25">
    <source>
        <dbReference type="EMBL" id="MBB5374541.1"/>
    </source>
</evidence>
<dbReference type="Gene3D" id="1.10.150.110">
    <property type="entry name" value="DNA polymerase beta, N-terminal domain-like"/>
    <property type="match status" value="1"/>
</dbReference>
<comment type="cofactor">
    <cofactor evidence="1">
        <name>Mg(2+)</name>
        <dbReference type="ChEBI" id="CHEBI:18420"/>
    </cofactor>
</comment>
<dbReference type="Pfam" id="PF02811">
    <property type="entry name" value="PHP"/>
    <property type="match status" value="1"/>
</dbReference>
<feature type="domain" description="Helix-hairpin-helix DNA-binding motif class 1" evidence="22">
    <location>
        <begin position="127"/>
        <end position="146"/>
    </location>
</feature>
<comment type="catalytic activity">
    <reaction evidence="19">
        <text>a 5'-end 2'-deoxyribose-2'-deoxyribonucleotide-DNA = (2E,4S)-4-hydroxypenten-2-al-5-phosphate + a 5'-end 5'-phospho-2'-deoxyribonucleoside-DNA + H(+)</text>
        <dbReference type="Rhea" id="RHEA:76255"/>
        <dbReference type="Rhea" id="RHEA-COMP:13180"/>
        <dbReference type="Rhea" id="RHEA-COMP:18657"/>
        <dbReference type="ChEBI" id="CHEBI:15378"/>
        <dbReference type="ChEBI" id="CHEBI:136412"/>
        <dbReference type="ChEBI" id="CHEBI:195194"/>
        <dbReference type="ChEBI" id="CHEBI:195195"/>
    </reaction>
</comment>
<dbReference type="CDD" id="cd00141">
    <property type="entry name" value="NT_POLXc"/>
    <property type="match status" value="1"/>
</dbReference>
<dbReference type="EC" id="4.2.99.18" evidence="4"/>
<keyword evidence="15" id="KW-0234">DNA repair</keyword>
<evidence type="ECO:0000256" key="12">
    <source>
        <dbReference type="ARBA" id="ARBA00022843"/>
    </source>
</evidence>
<reference evidence="25 26" key="1">
    <citation type="submission" date="2020-08" db="EMBL/GenBank/DDBJ databases">
        <title>Genomic Encyclopedia of Type Strains, Phase IV (KMG-IV): sequencing the most valuable type-strain genomes for metagenomic binning, comparative biology and taxonomic classification.</title>
        <authorList>
            <person name="Goeker M."/>
        </authorList>
    </citation>
    <scope>NUCLEOTIDE SEQUENCE [LARGE SCALE GENOMIC DNA]</scope>
    <source>
        <strain evidence="25 26">DSM 27026</strain>
    </source>
</reference>
<keyword evidence="8" id="KW-0808">Transferase</keyword>
<evidence type="ECO:0000256" key="4">
    <source>
        <dbReference type="ARBA" id="ARBA00012720"/>
    </source>
</evidence>
<dbReference type="InterPro" id="IPR022311">
    <property type="entry name" value="PolX-like"/>
</dbReference>
<evidence type="ECO:0000256" key="7">
    <source>
        <dbReference type="ARBA" id="ARBA00022634"/>
    </source>
</evidence>
<dbReference type="RefSeq" id="WP_183267554.1">
    <property type="nucleotide sequence ID" value="NZ_JACHFJ010000023.1"/>
</dbReference>
<evidence type="ECO:0000256" key="9">
    <source>
        <dbReference type="ARBA" id="ARBA00022695"/>
    </source>
</evidence>
<keyword evidence="26" id="KW-1185">Reference proteome</keyword>
<evidence type="ECO:0000256" key="8">
    <source>
        <dbReference type="ARBA" id="ARBA00022679"/>
    </source>
</evidence>
<dbReference type="GO" id="GO:0005829">
    <property type="term" value="C:cytosol"/>
    <property type="evidence" value="ECO:0007669"/>
    <property type="project" value="TreeGrafter"/>
</dbReference>
<evidence type="ECO:0000259" key="22">
    <source>
        <dbReference type="SMART" id="SM00278"/>
    </source>
</evidence>
<dbReference type="InterPro" id="IPR043519">
    <property type="entry name" value="NT_sf"/>
</dbReference>
<feature type="domain" description="Helix-hairpin-helix DNA-binding motif class 1" evidence="22">
    <location>
        <begin position="52"/>
        <end position="71"/>
    </location>
</feature>
<sequence length="570" mass="63159">MQVSNAEVAAELDKIADLLDVEAANRFRVRAYRRAARLVGAFGRSVADMRDEELDELPGIGPDLAGKIVTLAHGGHLPLLDELEREVSPGVTALLAIPGLGPKRVHQLHEALGIDTVARLTEAANAGKLHDIPGFGRGLETKIMRALASGAVAQPRTLLSKAEQIAVPLLQNLWQAEGMKQAEIAGSYRRRRETVGDIDIVVAAASNQKVMQRFTSYEAVAEVVERGPTRATVRLRNGLQVDLRVVPEESYGSALCYFTGSKAHNIKLRQIAVEQGLKLNEYGLHKGVRQIAGRTEEELYERLGLRYIPPELREDQGEINVARENRLPQLVSVKDIWGDLHVHTNATDGRASMREMAAAARARGYGYIAITDHSRRLGMAHGLDVKRLARQMEEIDRLNDSLNGFTVLKAIEVDILEDGTLDLPDTILSKLDLVIGAIHSRFDLPQVKQTERILRAMDKRCFNILAHPTGRLINQRPAYAVDMERVMRGALERGCFLELNAQPERLDLNDAHCRLAKSMGLKLAISTDAHAEPELGFMRFGVDQARRGWLEAADVLNTRPVNELLSLLRR</sequence>
<evidence type="ECO:0000256" key="11">
    <source>
        <dbReference type="ARBA" id="ARBA00022763"/>
    </source>
</evidence>
<protein>
    <recommendedName>
        <fullName evidence="5">DNA polymerase beta</fullName>
        <ecNumber evidence="3">2.7.7.7</ecNumber>
        <ecNumber evidence="4">4.2.99.18</ecNumber>
    </recommendedName>
    <alternativeName>
        <fullName evidence="16">5'-deoxyribose-phosphate lyase</fullName>
    </alternativeName>
    <alternativeName>
        <fullName evidence="17">AP lyase</fullName>
    </alternativeName>
</protein>
<dbReference type="InterPro" id="IPR003583">
    <property type="entry name" value="Hlx-hairpin-Hlx_DNA-bd_motif"/>
</dbReference>
<feature type="domain" description="DNA-directed DNA polymerase X" evidence="24">
    <location>
        <begin position="3"/>
        <end position="314"/>
    </location>
</feature>
<dbReference type="SUPFAM" id="SSF47781">
    <property type="entry name" value="RuvA domain 2-like"/>
    <property type="match status" value="1"/>
</dbReference>
<dbReference type="InterPro" id="IPR010996">
    <property type="entry name" value="HHH_MUS81"/>
</dbReference>
<dbReference type="AlphaFoldDB" id="A0A840VSE7"/>
<evidence type="ECO:0000256" key="13">
    <source>
        <dbReference type="ARBA" id="ARBA00022932"/>
    </source>
</evidence>
<dbReference type="SMART" id="SM00278">
    <property type="entry name" value="HhH1"/>
    <property type="match status" value="3"/>
</dbReference>
<evidence type="ECO:0000256" key="16">
    <source>
        <dbReference type="ARBA" id="ARBA00035717"/>
    </source>
</evidence>
<evidence type="ECO:0000259" key="23">
    <source>
        <dbReference type="SMART" id="SM00481"/>
    </source>
</evidence>
<comment type="function">
    <text evidence="20">Repair polymerase that plays a key role in base-excision repair. During this process, the damaged base is excised by specific DNA glycosylases, the DNA backbone is nicked at the abasic site by an apurinic/apyrimidic (AP) endonuclease, and POLB removes 5'-deoxyribose-phosphate from the preincised AP site acting as a 5'-deoxyribose-phosphate lyase (5'-dRP lyase); through its DNA polymerase activity, it adds one nucleotide to the 3' end of the arising single-nucleotide gap. Conducts 'gap-filling' DNA synthesis in a stepwise distributive fashion rather than in a processive fashion as for other DNA polymerases. It is also able to cleave sugar-phosphate bonds 3' to an intact AP site, acting as an AP lyase.</text>
</comment>
<dbReference type="InterPro" id="IPR037160">
    <property type="entry name" value="DNA_Pol_thumb_sf"/>
</dbReference>
<keyword evidence="6" id="KW-0488">Methylation</keyword>
<dbReference type="GO" id="GO:0003887">
    <property type="term" value="F:DNA-directed DNA polymerase activity"/>
    <property type="evidence" value="ECO:0007669"/>
    <property type="project" value="UniProtKB-KW"/>
</dbReference>
<dbReference type="Pfam" id="PF14520">
    <property type="entry name" value="HHH_5"/>
    <property type="match status" value="1"/>
</dbReference>
<dbReference type="InterPro" id="IPR002008">
    <property type="entry name" value="DNA_pol_X_beta-like"/>
</dbReference>
<evidence type="ECO:0000256" key="20">
    <source>
        <dbReference type="ARBA" id="ARBA00045548"/>
    </source>
</evidence>
<keyword evidence="10" id="KW-0235">DNA replication</keyword>
<dbReference type="InterPro" id="IPR047967">
    <property type="entry name" value="PolX_PHP"/>
</dbReference>
<keyword evidence="11" id="KW-0227">DNA damage</keyword>
<dbReference type="GO" id="GO:0042578">
    <property type="term" value="F:phosphoric ester hydrolase activity"/>
    <property type="evidence" value="ECO:0007669"/>
    <property type="project" value="TreeGrafter"/>
</dbReference>
<dbReference type="Pfam" id="PF14716">
    <property type="entry name" value="HHH_8"/>
    <property type="match status" value="1"/>
</dbReference>
<dbReference type="InterPro" id="IPR002054">
    <property type="entry name" value="DNA-dir_DNA_pol_X"/>
</dbReference>
<dbReference type="SUPFAM" id="SSF81301">
    <property type="entry name" value="Nucleotidyltransferase"/>
    <property type="match status" value="1"/>
</dbReference>
<dbReference type="Pfam" id="PF14791">
    <property type="entry name" value="DNA_pol_B_thumb"/>
    <property type="match status" value="1"/>
</dbReference>
<accession>A0A840VSE7</accession>
<evidence type="ECO:0000256" key="6">
    <source>
        <dbReference type="ARBA" id="ARBA00022481"/>
    </source>
</evidence>
<evidence type="ECO:0000256" key="5">
    <source>
        <dbReference type="ARBA" id="ARBA00020020"/>
    </source>
</evidence>
<dbReference type="PRINTS" id="PR00870">
    <property type="entry name" value="DNAPOLXBETA"/>
</dbReference>
<dbReference type="SUPFAM" id="SSF47802">
    <property type="entry name" value="DNA polymerase beta, N-terminal domain-like"/>
    <property type="match status" value="1"/>
</dbReference>
<dbReference type="Pfam" id="PF14792">
    <property type="entry name" value="DNA_pol_B_palm"/>
    <property type="match status" value="1"/>
</dbReference>
<gene>
    <name evidence="25" type="ORF">HNP71_002822</name>
</gene>
<dbReference type="InterPro" id="IPR028207">
    <property type="entry name" value="DNA_pol_B_palm_palm"/>
</dbReference>
<dbReference type="Proteomes" id="UP000553706">
    <property type="component" value="Unassembled WGS sequence"/>
</dbReference>
<keyword evidence="13" id="KW-0239">DNA-directed DNA polymerase</keyword>
<keyword evidence="14" id="KW-0915">Sodium</keyword>
<dbReference type="NCBIfam" id="NF006375">
    <property type="entry name" value="PRK08609.1"/>
    <property type="match status" value="1"/>
</dbReference>
<dbReference type="GO" id="GO:0006281">
    <property type="term" value="P:DNA repair"/>
    <property type="evidence" value="ECO:0007669"/>
    <property type="project" value="UniProtKB-KW"/>
</dbReference>
<evidence type="ECO:0000256" key="2">
    <source>
        <dbReference type="ARBA" id="ARBA00004496"/>
    </source>
</evidence>
<name>A0A840VSE7_9PROT</name>
<feature type="domain" description="Helix-hairpin-helix DNA-binding motif class 1" evidence="22">
    <location>
        <begin position="92"/>
        <end position="111"/>
    </location>
</feature>
<dbReference type="InterPro" id="IPR016195">
    <property type="entry name" value="Pol/histidinol_Pase-like"/>
</dbReference>
<dbReference type="InterPro" id="IPR029398">
    <property type="entry name" value="PolB_thumb"/>
</dbReference>
<evidence type="ECO:0000313" key="26">
    <source>
        <dbReference type="Proteomes" id="UP000553706"/>
    </source>
</evidence>
<dbReference type="EC" id="2.7.7.7" evidence="3"/>
<dbReference type="SMART" id="SM00481">
    <property type="entry name" value="POLIIIAc"/>
    <property type="match status" value="1"/>
</dbReference>
<dbReference type="EMBL" id="JACHFJ010000023">
    <property type="protein sequence ID" value="MBB5374541.1"/>
    <property type="molecule type" value="Genomic_DNA"/>
</dbReference>
<evidence type="ECO:0000256" key="14">
    <source>
        <dbReference type="ARBA" id="ARBA00023053"/>
    </source>
</evidence>
<dbReference type="SUPFAM" id="SSF89550">
    <property type="entry name" value="PHP domain-like"/>
    <property type="match status" value="1"/>
</dbReference>
<evidence type="ECO:0000259" key="24">
    <source>
        <dbReference type="SMART" id="SM00483"/>
    </source>
</evidence>
<dbReference type="InterPro" id="IPR050243">
    <property type="entry name" value="PHP_phosphatase"/>
</dbReference>
<dbReference type="Gene3D" id="3.30.460.10">
    <property type="entry name" value="Beta Polymerase, domain 2"/>
    <property type="match status" value="1"/>
</dbReference>
<evidence type="ECO:0000256" key="10">
    <source>
        <dbReference type="ARBA" id="ARBA00022705"/>
    </source>
</evidence>
<dbReference type="Gene3D" id="3.20.20.140">
    <property type="entry name" value="Metal-dependent hydrolases"/>
    <property type="match status" value="1"/>
</dbReference>
<comment type="caution">
    <text evidence="25">The sequence shown here is derived from an EMBL/GenBank/DDBJ whole genome shotgun (WGS) entry which is preliminary data.</text>
</comment>
<keyword evidence="7" id="KW-0237">DNA synthesis</keyword>
<organism evidence="25 26">
    <name type="scientific">Acidocella aromatica</name>
    <dbReference type="NCBI Taxonomy" id="1303579"/>
    <lineage>
        <taxon>Bacteria</taxon>
        <taxon>Pseudomonadati</taxon>
        <taxon>Pseudomonadota</taxon>
        <taxon>Alphaproteobacteria</taxon>
        <taxon>Acetobacterales</taxon>
        <taxon>Acidocellaceae</taxon>
        <taxon>Acidocella</taxon>
    </lineage>
</organism>
<comment type="catalytic activity">
    <reaction evidence="21">
        <text>DNA(n) + a 2'-deoxyribonucleoside 5'-triphosphate = DNA(n+1) + diphosphate</text>
        <dbReference type="Rhea" id="RHEA:22508"/>
        <dbReference type="Rhea" id="RHEA-COMP:17339"/>
        <dbReference type="Rhea" id="RHEA-COMP:17340"/>
        <dbReference type="ChEBI" id="CHEBI:33019"/>
        <dbReference type="ChEBI" id="CHEBI:61560"/>
        <dbReference type="ChEBI" id="CHEBI:173112"/>
        <dbReference type="EC" id="2.7.7.7"/>
    </reaction>
</comment>
<dbReference type="InterPro" id="IPR003141">
    <property type="entry name" value="Pol/His_phosphatase_N"/>
</dbReference>
<evidence type="ECO:0000256" key="15">
    <source>
        <dbReference type="ARBA" id="ARBA00023204"/>
    </source>
</evidence>
<dbReference type="FunFam" id="3.20.20.140:FF:000047">
    <property type="entry name" value="PHP domain-containing protein"/>
    <property type="match status" value="1"/>
</dbReference>
<evidence type="ECO:0000256" key="3">
    <source>
        <dbReference type="ARBA" id="ARBA00012417"/>
    </source>
</evidence>